<accession>A0A8R1E2U0</accession>
<dbReference type="InterPro" id="IPR036910">
    <property type="entry name" value="HMG_box_dom_sf"/>
</dbReference>
<evidence type="ECO:0000256" key="15">
    <source>
        <dbReference type="SAM" id="MobiDB-lite"/>
    </source>
</evidence>
<dbReference type="GO" id="GO:0030154">
    <property type="term" value="P:cell differentiation"/>
    <property type="evidence" value="ECO:0007669"/>
    <property type="project" value="UniProtKB-KW"/>
</dbReference>
<dbReference type="EnsemblMetazoa" id="CJA18174.1">
    <property type="protein sequence ID" value="CJA18174.1"/>
    <property type="gene ID" value="WBGene00137378"/>
</dbReference>
<name>A0A8R1E2U0_CAEJA</name>
<dbReference type="SUPFAM" id="SSF47095">
    <property type="entry name" value="HMG-box"/>
    <property type="match status" value="1"/>
</dbReference>
<evidence type="ECO:0000313" key="18">
    <source>
        <dbReference type="Proteomes" id="UP000005237"/>
    </source>
</evidence>
<keyword evidence="8 14" id="KW-0238">DNA-binding</keyword>
<dbReference type="InterPro" id="IPR050140">
    <property type="entry name" value="SRY-related_HMG-box_TF-like"/>
</dbReference>
<dbReference type="Proteomes" id="UP000005237">
    <property type="component" value="Unassembled WGS sequence"/>
</dbReference>
<keyword evidence="4" id="KW-0221">Differentiation</keyword>
<dbReference type="PANTHER" id="PTHR10270:SF161">
    <property type="entry name" value="SEX-DETERMINING REGION Y PROTEIN"/>
    <property type="match status" value="1"/>
</dbReference>
<sequence length="267" mass="29422">MSGDVIPQNTMTTTASSIGSSIVPNMNGAQQVPVSVQSFLPIVADKNGSDSFNRSITPEKRKSPTPLEASIENQSLPVVSKSNSPGMTLAEIISQTASAAVSISNTVNSVSSVTTLKTTREARIKRPMNAFMVWSQQRRQQISATGQKFHNSDISKMLGAEWRKMDERDKIPFVDRAKQLREEHFRDHPDYVYRPRRRKRMGKGSGSVDSLNTDDASGSPTLNYNNMYSNAFCQLFVQQLIRNSLINGNGSPPNSATPQIDQLINSN</sequence>
<keyword evidence="11 14" id="KW-0539">Nucleus</keyword>
<organism evidence="17 18">
    <name type="scientific">Caenorhabditis japonica</name>
    <dbReference type="NCBI Taxonomy" id="281687"/>
    <lineage>
        <taxon>Eukaryota</taxon>
        <taxon>Metazoa</taxon>
        <taxon>Ecdysozoa</taxon>
        <taxon>Nematoda</taxon>
        <taxon>Chromadorea</taxon>
        <taxon>Rhabditida</taxon>
        <taxon>Rhabditina</taxon>
        <taxon>Rhabditomorpha</taxon>
        <taxon>Rhabditoidea</taxon>
        <taxon>Rhabditidae</taxon>
        <taxon>Peloderinae</taxon>
        <taxon>Caenorhabditis</taxon>
    </lineage>
</organism>
<dbReference type="CDD" id="cd22004">
    <property type="entry name" value="HMG-box_SOX"/>
    <property type="match status" value="1"/>
</dbReference>
<reference evidence="17" key="2">
    <citation type="submission" date="2022-06" db="UniProtKB">
        <authorList>
            <consortium name="EnsemblMetazoa"/>
        </authorList>
    </citation>
    <scope>IDENTIFICATION</scope>
    <source>
        <strain evidence="17">DF5081</strain>
    </source>
</reference>
<dbReference type="SMART" id="SM00398">
    <property type="entry name" value="HMG"/>
    <property type="match status" value="1"/>
</dbReference>
<feature type="region of interest" description="Disordered" evidence="15">
    <location>
        <begin position="195"/>
        <end position="214"/>
    </location>
</feature>
<evidence type="ECO:0000259" key="16">
    <source>
        <dbReference type="PROSITE" id="PS50118"/>
    </source>
</evidence>
<keyword evidence="6" id="KW-0726">Sexual differentiation</keyword>
<feature type="region of interest" description="Disordered" evidence="15">
    <location>
        <begin position="48"/>
        <end position="68"/>
    </location>
</feature>
<dbReference type="Pfam" id="PF00505">
    <property type="entry name" value="HMG_box"/>
    <property type="match status" value="1"/>
</dbReference>
<dbReference type="FunFam" id="1.10.30.10:FF:000003">
    <property type="entry name" value="Putative transcription factor SOX-6"/>
    <property type="match status" value="1"/>
</dbReference>
<evidence type="ECO:0000256" key="2">
    <source>
        <dbReference type="ARBA" id="ARBA00005998"/>
    </source>
</evidence>
<evidence type="ECO:0000256" key="12">
    <source>
        <dbReference type="ARBA" id="ARBA00032498"/>
    </source>
</evidence>
<keyword evidence="18" id="KW-1185">Reference proteome</keyword>
<evidence type="ECO:0000256" key="1">
    <source>
        <dbReference type="ARBA" id="ARBA00004324"/>
    </source>
</evidence>
<dbReference type="GO" id="GO:0016607">
    <property type="term" value="C:nuclear speck"/>
    <property type="evidence" value="ECO:0007669"/>
    <property type="project" value="UniProtKB-SubCell"/>
</dbReference>
<evidence type="ECO:0000256" key="10">
    <source>
        <dbReference type="ARBA" id="ARBA00023163"/>
    </source>
</evidence>
<keyword evidence="5" id="KW-0112">Calmodulin-binding</keyword>
<dbReference type="AlphaFoldDB" id="A0A8R1E2U0"/>
<keyword evidence="7" id="KW-0805">Transcription regulation</keyword>
<dbReference type="PANTHER" id="PTHR10270">
    <property type="entry name" value="SOX TRANSCRIPTION FACTOR"/>
    <property type="match status" value="1"/>
</dbReference>
<dbReference type="GO" id="GO:0000978">
    <property type="term" value="F:RNA polymerase II cis-regulatory region sequence-specific DNA binding"/>
    <property type="evidence" value="ECO:0007669"/>
    <property type="project" value="TreeGrafter"/>
</dbReference>
<protein>
    <recommendedName>
        <fullName evidence="3">Sex-determining region Y protein</fullName>
    </recommendedName>
    <alternativeName>
        <fullName evidence="12">Testis-determining factor</fullName>
    </alternativeName>
</protein>
<dbReference type="PROSITE" id="PS50118">
    <property type="entry name" value="HMG_BOX_2"/>
    <property type="match status" value="1"/>
</dbReference>
<evidence type="ECO:0000256" key="9">
    <source>
        <dbReference type="ARBA" id="ARBA00023159"/>
    </source>
</evidence>
<feature type="domain" description="HMG box" evidence="16">
    <location>
        <begin position="124"/>
        <end position="192"/>
    </location>
</feature>
<evidence type="ECO:0000256" key="13">
    <source>
        <dbReference type="ARBA" id="ARBA00045821"/>
    </source>
</evidence>
<evidence type="ECO:0000256" key="4">
    <source>
        <dbReference type="ARBA" id="ARBA00022782"/>
    </source>
</evidence>
<dbReference type="GO" id="GO:0001228">
    <property type="term" value="F:DNA-binding transcription activator activity, RNA polymerase II-specific"/>
    <property type="evidence" value="ECO:0007669"/>
    <property type="project" value="TreeGrafter"/>
</dbReference>
<comment type="function">
    <text evidence="13">Transcriptional regulator that controls a genetic switch in male development. It is necessary and sufficient for initiating male sex determination by directing the development of supporting cell precursors (pre-Sertoli cells) as Sertoli rather than granulosa cells. Involved in different aspects of gene regulation including promoter activation or repression. Binds to the DNA consensus sequence 5'-[AT]AACAA[AT]-3'. SRY HMG box recognizes DNA by partial intercalation in the minor groove and promotes DNA bending. Also involved in pre-mRNA splicing. In male adult brain involved in the maintenance of motor functions of dopaminergic neurons.</text>
</comment>
<comment type="subcellular location">
    <subcellularLocation>
        <location evidence="1">Nucleus speckle</location>
    </subcellularLocation>
</comment>
<evidence type="ECO:0000256" key="14">
    <source>
        <dbReference type="PROSITE-ProRule" id="PRU00267"/>
    </source>
</evidence>
<dbReference type="InterPro" id="IPR009071">
    <property type="entry name" value="HMG_box_dom"/>
</dbReference>
<evidence type="ECO:0000313" key="17">
    <source>
        <dbReference type="EnsemblMetazoa" id="CJA18174.1"/>
    </source>
</evidence>
<evidence type="ECO:0000256" key="3">
    <source>
        <dbReference type="ARBA" id="ARBA00019052"/>
    </source>
</evidence>
<reference evidence="18" key="1">
    <citation type="submission" date="2010-08" db="EMBL/GenBank/DDBJ databases">
        <authorList>
            <consortium name="Caenorhabditis japonica Sequencing Consortium"/>
            <person name="Wilson R.K."/>
        </authorList>
    </citation>
    <scope>NUCLEOTIDE SEQUENCE [LARGE SCALE GENOMIC DNA]</scope>
    <source>
        <strain evidence="18">DF5081</strain>
    </source>
</reference>
<evidence type="ECO:0000256" key="11">
    <source>
        <dbReference type="ARBA" id="ARBA00023242"/>
    </source>
</evidence>
<keyword evidence="9" id="KW-0010">Activator</keyword>
<dbReference type="GO" id="GO:0005516">
    <property type="term" value="F:calmodulin binding"/>
    <property type="evidence" value="ECO:0007669"/>
    <property type="project" value="UniProtKB-KW"/>
</dbReference>
<feature type="DNA-binding region" description="HMG box" evidence="14">
    <location>
        <begin position="124"/>
        <end position="192"/>
    </location>
</feature>
<comment type="similarity">
    <text evidence="2">Belongs to the SRY family.</text>
</comment>
<proteinExistence type="inferred from homology"/>
<evidence type="ECO:0000256" key="5">
    <source>
        <dbReference type="ARBA" id="ARBA00022860"/>
    </source>
</evidence>
<keyword evidence="10" id="KW-0804">Transcription</keyword>
<evidence type="ECO:0000256" key="6">
    <source>
        <dbReference type="ARBA" id="ARBA00022928"/>
    </source>
</evidence>
<evidence type="ECO:0000256" key="7">
    <source>
        <dbReference type="ARBA" id="ARBA00023015"/>
    </source>
</evidence>
<evidence type="ECO:0000256" key="8">
    <source>
        <dbReference type="ARBA" id="ARBA00023125"/>
    </source>
</evidence>
<dbReference type="GO" id="GO:0007548">
    <property type="term" value="P:sex differentiation"/>
    <property type="evidence" value="ECO:0007669"/>
    <property type="project" value="UniProtKB-KW"/>
</dbReference>
<dbReference type="Gene3D" id="1.10.30.10">
    <property type="entry name" value="High mobility group box domain"/>
    <property type="match status" value="1"/>
</dbReference>